<evidence type="ECO:0000256" key="6">
    <source>
        <dbReference type="ARBA" id="ARBA00022643"/>
    </source>
</evidence>
<evidence type="ECO:0000256" key="7">
    <source>
        <dbReference type="ARBA" id="ARBA00022827"/>
    </source>
</evidence>
<evidence type="ECO:0000256" key="11">
    <source>
        <dbReference type="HAMAP-Rule" id="MF_00300"/>
    </source>
</evidence>
<accession>A0A1M6SLS6</accession>
<dbReference type="NCBIfam" id="TIGR00033">
    <property type="entry name" value="aroC"/>
    <property type="match status" value="1"/>
</dbReference>
<protein>
    <recommendedName>
        <fullName evidence="3 11">Chorismate synthase</fullName>
        <shortName evidence="11">CS</shortName>
        <ecNumber evidence="3 11">4.2.3.5</ecNumber>
    </recommendedName>
    <alternativeName>
        <fullName evidence="11">5-enolpyruvylshikimate-3-phosphate phospholyase</fullName>
    </alternativeName>
</protein>
<comment type="function">
    <text evidence="11">Catalyzes the anti-1,4-elimination of the C-3 phosphate and the C-6 proR hydrogen from 5-enolpyruvylshikimate-3-phosphate (EPSP) to yield chorismate, which is the branch point compound that serves as the starting substrate for the three terminal pathways of aromatic amino acid biosynthesis. This reaction introduces a second double bond into the aromatic ring system.</text>
</comment>
<proteinExistence type="inferred from homology"/>
<evidence type="ECO:0000256" key="10">
    <source>
        <dbReference type="ARBA" id="ARBA00023239"/>
    </source>
</evidence>
<dbReference type="GO" id="GO:0009423">
    <property type="term" value="P:chorismate biosynthetic process"/>
    <property type="evidence" value="ECO:0007669"/>
    <property type="project" value="UniProtKB-UniRule"/>
</dbReference>
<comment type="subunit">
    <text evidence="11">Homotetramer.</text>
</comment>
<feature type="binding site" evidence="11">
    <location>
        <begin position="125"/>
        <end position="127"/>
    </location>
    <ligand>
        <name>FMN</name>
        <dbReference type="ChEBI" id="CHEBI:58210"/>
    </ligand>
</feature>
<dbReference type="PROSITE" id="PS00789">
    <property type="entry name" value="CHORISMATE_SYNTHASE_3"/>
    <property type="match status" value="1"/>
</dbReference>
<dbReference type="NCBIfam" id="NF003793">
    <property type="entry name" value="PRK05382.1"/>
    <property type="match status" value="1"/>
</dbReference>
<keyword evidence="14" id="KW-1185">Reference proteome</keyword>
<evidence type="ECO:0000256" key="4">
    <source>
        <dbReference type="ARBA" id="ARBA00022605"/>
    </source>
</evidence>
<sequence length="362" mass="39622">MSSVWGKNIKISIFGESHGIAIGVVIDGIPPGIQLDIEYINKEMKRRAPGRNKISTSRKEGDNFEILSGYFNGRTTGTPIASIIYNTNQKSKDYEIIKNIVRPGHADYTGYIKYSGFNDYRGGGHFSGRITAPLVFAGAIAKQILNKRNIVIGSHIKSIGNIEEDSFNMINLDKSLLINLTNKEFPVIEDENEKRMKEYILKLKEEKDSIGGIIETAVVNLPVGIGSPFFDSVESRLSHLIFSIPAVKGIEFGAGFSITKLKGSMANDEMYVEEGKVKTYSNNNGGVLGGITNGMPLIFRTAIKPTPSIGTVQRTVDISIMKNTSIEIKGRHDPCIVPRAVPVVEAAAAIGLLDLMMENKLI</sequence>
<reference evidence="13 14" key="1">
    <citation type="submission" date="2016-11" db="EMBL/GenBank/DDBJ databases">
        <authorList>
            <person name="Jaros S."/>
            <person name="Januszkiewicz K."/>
            <person name="Wedrychowicz H."/>
        </authorList>
    </citation>
    <scope>NUCLEOTIDE SEQUENCE [LARGE SCALE GENOMIC DNA]</scope>
    <source>
        <strain evidence="13 14">DSM 14501</strain>
    </source>
</reference>
<dbReference type="GO" id="GO:0009073">
    <property type="term" value="P:aromatic amino acid family biosynthetic process"/>
    <property type="evidence" value="ECO:0007669"/>
    <property type="project" value="UniProtKB-KW"/>
</dbReference>
<keyword evidence="9 11" id="KW-0057">Aromatic amino acid biosynthesis</keyword>
<evidence type="ECO:0000313" key="13">
    <source>
        <dbReference type="EMBL" id="SHK45590.1"/>
    </source>
</evidence>
<dbReference type="GO" id="GO:0008652">
    <property type="term" value="P:amino acid biosynthetic process"/>
    <property type="evidence" value="ECO:0007669"/>
    <property type="project" value="UniProtKB-KW"/>
</dbReference>
<dbReference type="PROSITE" id="PS00788">
    <property type="entry name" value="CHORISMATE_SYNTHASE_2"/>
    <property type="match status" value="1"/>
</dbReference>
<keyword evidence="6 11" id="KW-0288">FMN</keyword>
<dbReference type="PANTHER" id="PTHR21085">
    <property type="entry name" value="CHORISMATE SYNTHASE"/>
    <property type="match status" value="1"/>
</dbReference>
<keyword evidence="7 11" id="KW-0274">FAD</keyword>
<name>A0A1M6SLS6_9FIRM</name>
<evidence type="ECO:0000256" key="2">
    <source>
        <dbReference type="ARBA" id="ARBA00008014"/>
    </source>
</evidence>
<evidence type="ECO:0000256" key="5">
    <source>
        <dbReference type="ARBA" id="ARBA00022630"/>
    </source>
</evidence>
<comment type="similarity">
    <text evidence="2 11 12">Belongs to the chorismate synthase family.</text>
</comment>
<dbReference type="PROSITE" id="PS00787">
    <property type="entry name" value="CHORISMATE_SYNTHASE_1"/>
    <property type="match status" value="1"/>
</dbReference>
<evidence type="ECO:0000313" key="14">
    <source>
        <dbReference type="Proteomes" id="UP000184082"/>
    </source>
</evidence>
<evidence type="ECO:0000256" key="1">
    <source>
        <dbReference type="ARBA" id="ARBA00005044"/>
    </source>
</evidence>
<dbReference type="InterPro" id="IPR035904">
    <property type="entry name" value="Chorismate_synth_AroC_sf"/>
</dbReference>
<keyword evidence="8 11" id="KW-0521">NADP</keyword>
<dbReference type="UniPathway" id="UPA00053">
    <property type="reaction ID" value="UER00090"/>
</dbReference>
<dbReference type="Proteomes" id="UP000184082">
    <property type="component" value="Unassembled WGS sequence"/>
</dbReference>
<dbReference type="HAMAP" id="MF_00300">
    <property type="entry name" value="Chorismate_synth"/>
    <property type="match status" value="1"/>
</dbReference>
<dbReference type="AlphaFoldDB" id="A0A1M6SLS6"/>
<evidence type="ECO:0000256" key="9">
    <source>
        <dbReference type="ARBA" id="ARBA00023141"/>
    </source>
</evidence>
<gene>
    <name evidence="11" type="primary">aroC</name>
    <name evidence="13" type="ORF">SAMN02745883_02083</name>
</gene>
<feature type="binding site" evidence="11">
    <location>
        <position position="53"/>
    </location>
    <ligand>
        <name>NADP(+)</name>
        <dbReference type="ChEBI" id="CHEBI:58349"/>
    </ligand>
</feature>
<evidence type="ECO:0000256" key="8">
    <source>
        <dbReference type="ARBA" id="ARBA00022857"/>
    </source>
</evidence>
<dbReference type="CDD" id="cd07304">
    <property type="entry name" value="Chorismate_synthase"/>
    <property type="match status" value="1"/>
</dbReference>
<dbReference type="Gene3D" id="3.60.150.10">
    <property type="entry name" value="Chorismate synthase AroC"/>
    <property type="match status" value="1"/>
</dbReference>
<dbReference type="SUPFAM" id="SSF103263">
    <property type="entry name" value="Chorismate synthase, AroC"/>
    <property type="match status" value="1"/>
</dbReference>
<dbReference type="PIRSF" id="PIRSF001456">
    <property type="entry name" value="Chorismate_synth"/>
    <property type="match status" value="1"/>
</dbReference>
<evidence type="ECO:0000256" key="3">
    <source>
        <dbReference type="ARBA" id="ARBA00013036"/>
    </source>
</evidence>
<keyword evidence="5 11" id="KW-0285">Flavoprotein</keyword>
<dbReference type="InterPro" id="IPR020541">
    <property type="entry name" value="Chorismate_synthase_CS"/>
</dbReference>
<dbReference type="PANTHER" id="PTHR21085:SF0">
    <property type="entry name" value="CHORISMATE SYNTHASE"/>
    <property type="match status" value="1"/>
</dbReference>
<dbReference type="EMBL" id="FRAJ01000019">
    <property type="protein sequence ID" value="SHK45590.1"/>
    <property type="molecule type" value="Genomic_DNA"/>
</dbReference>
<comment type="caution">
    <text evidence="11">Lacks conserved residue(s) required for the propagation of feature annotation.</text>
</comment>
<comment type="catalytic activity">
    <reaction evidence="11 12">
        <text>5-O-(1-carboxyvinyl)-3-phosphoshikimate = chorismate + phosphate</text>
        <dbReference type="Rhea" id="RHEA:21020"/>
        <dbReference type="ChEBI" id="CHEBI:29748"/>
        <dbReference type="ChEBI" id="CHEBI:43474"/>
        <dbReference type="ChEBI" id="CHEBI:57701"/>
        <dbReference type="EC" id="4.2.3.5"/>
    </reaction>
</comment>
<feature type="binding site" evidence="11">
    <location>
        <position position="289"/>
    </location>
    <ligand>
        <name>FMN</name>
        <dbReference type="ChEBI" id="CHEBI:58210"/>
    </ligand>
</feature>
<organism evidence="13 14">
    <name type="scientific">Caminicella sporogenes DSM 14501</name>
    <dbReference type="NCBI Taxonomy" id="1121266"/>
    <lineage>
        <taxon>Bacteria</taxon>
        <taxon>Bacillati</taxon>
        <taxon>Bacillota</taxon>
        <taxon>Clostridia</taxon>
        <taxon>Peptostreptococcales</taxon>
        <taxon>Caminicellaceae</taxon>
        <taxon>Caminicella</taxon>
    </lineage>
</organism>
<dbReference type="GO" id="GO:0004107">
    <property type="term" value="F:chorismate synthase activity"/>
    <property type="evidence" value="ECO:0007669"/>
    <property type="project" value="UniProtKB-UniRule"/>
</dbReference>
<keyword evidence="4 11" id="KW-0028">Amino-acid biosynthesis</keyword>
<evidence type="ECO:0000256" key="12">
    <source>
        <dbReference type="RuleBase" id="RU000605"/>
    </source>
</evidence>
<dbReference type="InterPro" id="IPR000453">
    <property type="entry name" value="Chorismate_synth"/>
</dbReference>
<dbReference type="STRING" id="1121266.SAMN02745883_02083"/>
<dbReference type="GO" id="GO:0010181">
    <property type="term" value="F:FMN binding"/>
    <property type="evidence" value="ECO:0007669"/>
    <property type="project" value="TreeGrafter"/>
</dbReference>
<comment type="pathway">
    <text evidence="1 11 12">Metabolic intermediate biosynthesis; chorismate biosynthesis; chorismate from D-erythrose 4-phosphate and phosphoenolpyruvate: step 7/7.</text>
</comment>
<dbReference type="RefSeq" id="WP_072968280.1">
    <property type="nucleotide sequence ID" value="NZ_FRAJ01000019.1"/>
</dbReference>
<dbReference type="GO" id="GO:0005829">
    <property type="term" value="C:cytosol"/>
    <property type="evidence" value="ECO:0007669"/>
    <property type="project" value="TreeGrafter"/>
</dbReference>
<feature type="binding site" evidence="11">
    <location>
        <position position="47"/>
    </location>
    <ligand>
        <name>NADP(+)</name>
        <dbReference type="ChEBI" id="CHEBI:58349"/>
    </ligand>
</feature>
<dbReference type="Pfam" id="PF01264">
    <property type="entry name" value="Chorismate_synt"/>
    <property type="match status" value="1"/>
</dbReference>
<comment type="cofactor">
    <cofactor evidence="11 12">
        <name>FMNH2</name>
        <dbReference type="ChEBI" id="CHEBI:57618"/>
    </cofactor>
    <text evidence="11 12">Reduced FMN (FMNH(2)).</text>
</comment>
<dbReference type="EC" id="4.2.3.5" evidence="3 11"/>
<keyword evidence="10 11" id="KW-0456">Lyase</keyword>
<feature type="binding site" evidence="11">
    <location>
        <position position="331"/>
    </location>
    <ligand>
        <name>FMN</name>
        <dbReference type="ChEBI" id="CHEBI:58210"/>
    </ligand>
</feature>
<feature type="binding site" evidence="11">
    <location>
        <begin position="304"/>
        <end position="308"/>
    </location>
    <ligand>
        <name>FMN</name>
        <dbReference type="ChEBI" id="CHEBI:58210"/>
    </ligand>
</feature>